<sequence length="222" mass="25541">MEELHSVFIYQEEQREHDQKHKLIDTILELEAMKKMNRELNNQLKIAYQERDEARDQLQKLKNKFCPIDFQQENPFMFHSSKPNSSITDSSTLSYSSPSSVDSFFETASSSMFSNTSMGYLNHHPGQSFHYLMEPIEEQVHDFGSEYINSIAKERVLPQKGKLLRSVIDAGPLLQTILLEGTLPRWRNPPHLQDINNVNVTSMLNLAGNHLPGSSNNSLKYN</sequence>
<dbReference type="PANTHER" id="PTHR33431:SF12">
    <property type="entry name" value="HIGH MOBILITY GROUP BOX PROTEIN, PUTATIVE (DUF1635)-RELATED"/>
    <property type="match status" value="1"/>
</dbReference>
<dbReference type="AlphaFoldDB" id="A0AAV0YKT6"/>
<keyword evidence="3" id="KW-1185">Reference proteome</keyword>
<proteinExistence type="predicted"/>
<dbReference type="InterPro" id="IPR012862">
    <property type="entry name" value="DUF1635"/>
</dbReference>
<dbReference type="Proteomes" id="UP001157006">
    <property type="component" value="Unassembled WGS sequence"/>
</dbReference>
<dbReference type="PANTHER" id="PTHR33431">
    <property type="entry name" value="ENABLED-LIKE PROTEIN (DUF1635)"/>
    <property type="match status" value="1"/>
</dbReference>
<comment type="caution">
    <text evidence="2">The sequence shown here is derived from an EMBL/GenBank/DDBJ whole genome shotgun (WGS) entry which is preliminary data.</text>
</comment>
<feature type="coiled-coil region" evidence="1">
    <location>
        <begin position="23"/>
        <end position="64"/>
    </location>
</feature>
<reference evidence="2 3" key="1">
    <citation type="submission" date="2023-01" db="EMBL/GenBank/DDBJ databases">
        <authorList>
            <person name="Kreplak J."/>
        </authorList>
    </citation>
    <scope>NUCLEOTIDE SEQUENCE [LARGE SCALE GENOMIC DNA]</scope>
</reference>
<protein>
    <submittedName>
        <fullName evidence="2">Uncharacterized protein</fullName>
    </submittedName>
</protein>
<dbReference type="EMBL" id="CATIWC010003093">
    <property type="protein sequence ID" value="CAI8585183.1"/>
    <property type="molecule type" value="Genomic_DNA"/>
</dbReference>
<dbReference type="Pfam" id="PF07795">
    <property type="entry name" value="DUF1635"/>
    <property type="match status" value="1"/>
</dbReference>
<name>A0AAV0YKT6_VICFA</name>
<gene>
    <name evidence="2" type="ORF">VFH_U111800</name>
</gene>
<evidence type="ECO:0000313" key="3">
    <source>
        <dbReference type="Proteomes" id="UP001157006"/>
    </source>
</evidence>
<accession>A0AAV0YKT6</accession>
<keyword evidence="1" id="KW-0175">Coiled coil</keyword>
<evidence type="ECO:0000313" key="2">
    <source>
        <dbReference type="EMBL" id="CAI8585183.1"/>
    </source>
</evidence>
<evidence type="ECO:0000256" key="1">
    <source>
        <dbReference type="SAM" id="Coils"/>
    </source>
</evidence>
<organism evidence="2 3">
    <name type="scientific">Vicia faba</name>
    <name type="common">Broad bean</name>
    <name type="synonym">Faba vulgaris</name>
    <dbReference type="NCBI Taxonomy" id="3906"/>
    <lineage>
        <taxon>Eukaryota</taxon>
        <taxon>Viridiplantae</taxon>
        <taxon>Streptophyta</taxon>
        <taxon>Embryophyta</taxon>
        <taxon>Tracheophyta</taxon>
        <taxon>Spermatophyta</taxon>
        <taxon>Magnoliopsida</taxon>
        <taxon>eudicotyledons</taxon>
        <taxon>Gunneridae</taxon>
        <taxon>Pentapetalae</taxon>
        <taxon>rosids</taxon>
        <taxon>fabids</taxon>
        <taxon>Fabales</taxon>
        <taxon>Fabaceae</taxon>
        <taxon>Papilionoideae</taxon>
        <taxon>50 kb inversion clade</taxon>
        <taxon>NPAAA clade</taxon>
        <taxon>Hologalegina</taxon>
        <taxon>IRL clade</taxon>
        <taxon>Fabeae</taxon>
        <taxon>Vicia</taxon>
    </lineage>
</organism>